<protein>
    <recommendedName>
        <fullName evidence="1">DNA (cytosine-5-)-methyltransferase</fullName>
        <ecNumber evidence="1">2.1.1.37</ecNumber>
    </recommendedName>
</protein>
<name>A0A9J6D851_RHIMP</name>
<keyword evidence="4" id="KW-0949">S-adenosyl-L-methionine</keyword>
<dbReference type="GO" id="GO:0003677">
    <property type="term" value="F:DNA binding"/>
    <property type="evidence" value="ECO:0007669"/>
    <property type="project" value="TreeGrafter"/>
</dbReference>
<evidence type="ECO:0000256" key="1">
    <source>
        <dbReference type="ARBA" id="ARBA00011975"/>
    </source>
</evidence>
<dbReference type="EMBL" id="JABSTU010000011">
    <property type="protein sequence ID" value="KAH8010208.1"/>
    <property type="molecule type" value="Genomic_DNA"/>
</dbReference>
<dbReference type="GO" id="GO:0005634">
    <property type="term" value="C:nucleus"/>
    <property type="evidence" value="ECO:0007669"/>
    <property type="project" value="TreeGrafter"/>
</dbReference>
<organism evidence="5 6">
    <name type="scientific">Rhipicephalus microplus</name>
    <name type="common">Cattle tick</name>
    <name type="synonym">Boophilus microplus</name>
    <dbReference type="NCBI Taxonomy" id="6941"/>
    <lineage>
        <taxon>Eukaryota</taxon>
        <taxon>Metazoa</taxon>
        <taxon>Ecdysozoa</taxon>
        <taxon>Arthropoda</taxon>
        <taxon>Chelicerata</taxon>
        <taxon>Arachnida</taxon>
        <taxon>Acari</taxon>
        <taxon>Parasitiformes</taxon>
        <taxon>Ixodida</taxon>
        <taxon>Ixodoidea</taxon>
        <taxon>Ixodidae</taxon>
        <taxon>Rhipicephalinae</taxon>
        <taxon>Rhipicephalus</taxon>
        <taxon>Boophilus</taxon>
    </lineage>
</organism>
<proteinExistence type="predicted"/>
<dbReference type="GO" id="GO:0044027">
    <property type="term" value="P:negative regulation of gene expression via chromosomal CpG island methylation"/>
    <property type="evidence" value="ECO:0007669"/>
    <property type="project" value="TreeGrafter"/>
</dbReference>
<reference evidence="5" key="1">
    <citation type="journal article" date="2020" name="Cell">
        <title>Large-Scale Comparative Analyses of Tick Genomes Elucidate Their Genetic Diversity and Vector Capacities.</title>
        <authorList>
            <consortium name="Tick Genome and Microbiome Consortium (TIGMIC)"/>
            <person name="Jia N."/>
            <person name="Wang J."/>
            <person name="Shi W."/>
            <person name="Du L."/>
            <person name="Sun Y."/>
            <person name="Zhan W."/>
            <person name="Jiang J.F."/>
            <person name="Wang Q."/>
            <person name="Zhang B."/>
            <person name="Ji P."/>
            <person name="Bell-Sakyi L."/>
            <person name="Cui X.M."/>
            <person name="Yuan T.T."/>
            <person name="Jiang B.G."/>
            <person name="Yang W.F."/>
            <person name="Lam T.T."/>
            <person name="Chang Q.C."/>
            <person name="Ding S.J."/>
            <person name="Wang X.J."/>
            <person name="Zhu J.G."/>
            <person name="Ruan X.D."/>
            <person name="Zhao L."/>
            <person name="Wei J.T."/>
            <person name="Ye R.Z."/>
            <person name="Que T.C."/>
            <person name="Du C.H."/>
            <person name="Zhou Y.H."/>
            <person name="Cheng J.X."/>
            <person name="Dai P.F."/>
            <person name="Guo W.B."/>
            <person name="Han X.H."/>
            <person name="Huang E.J."/>
            <person name="Li L.F."/>
            <person name="Wei W."/>
            <person name="Gao Y.C."/>
            <person name="Liu J.Z."/>
            <person name="Shao H.Z."/>
            <person name="Wang X."/>
            <person name="Wang C.C."/>
            <person name="Yang T.C."/>
            <person name="Huo Q.B."/>
            <person name="Li W."/>
            <person name="Chen H.Y."/>
            <person name="Chen S.E."/>
            <person name="Zhou L.G."/>
            <person name="Ni X.B."/>
            <person name="Tian J.H."/>
            <person name="Sheng Y."/>
            <person name="Liu T."/>
            <person name="Pan Y.S."/>
            <person name="Xia L.Y."/>
            <person name="Li J."/>
            <person name="Zhao F."/>
            <person name="Cao W.C."/>
        </authorList>
    </citation>
    <scope>NUCLEOTIDE SEQUENCE</scope>
    <source>
        <strain evidence="5">Rmic-2018</strain>
    </source>
</reference>
<dbReference type="PANTHER" id="PTHR10629">
    <property type="entry name" value="CYTOSINE-SPECIFIC METHYLTRANSFERASE"/>
    <property type="match status" value="1"/>
</dbReference>
<dbReference type="InterPro" id="IPR029063">
    <property type="entry name" value="SAM-dependent_MTases_sf"/>
</dbReference>
<dbReference type="Gene3D" id="3.40.50.150">
    <property type="entry name" value="Vaccinia Virus protein VP39"/>
    <property type="match status" value="1"/>
</dbReference>
<dbReference type="EC" id="2.1.1.37" evidence="1"/>
<dbReference type="GO" id="GO:0032259">
    <property type="term" value="P:methylation"/>
    <property type="evidence" value="ECO:0007669"/>
    <property type="project" value="UniProtKB-KW"/>
</dbReference>
<comment type="caution">
    <text evidence="5">The sequence shown here is derived from an EMBL/GenBank/DDBJ whole genome shotgun (WGS) entry which is preliminary data.</text>
</comment>
<dbReference type="Gene3D" id="3.90.120.10">
    <property type="entry name" value="DNA Methylase, subunit A, domain 2"/>
    <property type="match status" value="1"/>
</dbReference>
<keyword evidence="6" id="KW-1185">Reference proteome</keyword>
<dbReference type="VEuPathDB" id="VectorBase:LOC119178578"/>
<dbReference type="GO" id="GO:0003886">
    <property type="term" value="F:DNA (cytosine-5-)-methyltransferase activity"/>
    <property type="evidence" value="ECO:0007669"/>
    <property type="project" value="UniProtKB-EC"/>
</dbReference>
<evidence type="ECO:0000256" key="2">
    <source>
        <dbReference type="ARBA" id="ARBA00022603"/>
    </source>
</evidence>
<evidence type="ECO:0000313" key="6">
    <source>
        <dbReference type="Proteomes" id="UP000821866"/>
    </source>
</evidence>
<dbReference type="InterPro" id="IPR001525">
    <property type="entry name" value="C5_MeTfrase"/>
</dbReference>
<dbReference type="InterPro" id="IPR050390">
    <property type="entry name" value="C5-Methyltransferase"/>
</dbReference>
<evidence type="ECO:0000256" key="3">
    <source>
        <dbReference type="ARBA" id="ARBA00022679"/>
    </source>
</evidence>
<keyword evidence="3" id="KW-0808">Transferase</keyword>
<accession>A0A9J6D851</accession>
<evidence type="ECO:0000313" key="5">
    <source>
        <dbReference type="EMBL" id="KAH8010208.1"/>
    </source>
</evidence>
<keyword evidence="2" id="KW-0489">Methyltransferase</keyword>
<dbReference type="PANTHER" id="PTHR10629:SF52">
    <property type="entry name" value="DNA (CYTOSINE-5)-METHYLTRANSFERASE 1"/>
    <property type="match status" value="1"/>
</dbReference>
<evidence type="ECO:0000256" key="4">
    <source>
        <dbReference type="ARBA" id="ARBA00022691"/>
    </source>
</evidence>
<reference evidence="5" key="2">
    <citation type="submission" date="2021-09" db="EMBL/GenBank/DDBJ databases">
        <authorList>
            <person name="Jia N."/>
            <person name="Wang J."/>
            <person name="Shi W."/>
            <person name="Du L."/>
            <person name="Sun Y."/>
            <person name="Zhan W."/>
            <person name="Jiang J."/>
            <person name="Wang Q."/>
            <person name="Zhang B."/>
            <person name="Ji P."/>
            <person name="Sakyi L.B."/>
            <person name="Cui X."/>
            <person name="Yuan T."/>
            <person name="Jiang B."/>
            <person name="Yang W."/>
            <person name="Lam T.T.-Y."/>
            <person name="Chang Q."/>
            <person name="Ding S."/>
            <person name="Wang X."/>
            <person name="Zhu J."/>
            <person name="Ruan X."/>
            <person name="Zhao L."/>
            <person name="Wei J."/>
            <person name="Que T."/>
            <person name="Du C."/>
            <person name="Cheng J."/>
            <person name="Dai P."/>
            <person name="Han X."/>
            <person name="Huang E."/>
            <person name="Gao Y."/>
            <person name="Liu J."/>
            <person name="Shao H."/>
            <person name="Ye R."/>
            <person name="Li L."/>
            <person name="Wei W."/>
            <person name="Wang X."/>
            <person name="Wang C."/>
            <person name="Huo Q."/>
            <person name="Li W."/>
            <person name="Guo W."/>
            <person name="Chen H."/>
            <person name="Chen S."/>
            <person name="Zhou L."/>
            <person name="Zhou L."/>
            <person name="Ni X."/>
            <person name="Tian J."/>
            <person name="Zhou Y."/>
            <person name="Sheng Y."/>
            <person name="Liu T."/>
            <person name="Pan Y."/>
            <person name="Xia L."/>
            <person name="Li J."/>
            <person name="Zhao F."/>
            <person name="Cao W."/>
        </authorList>
    </citation>
    <scope>NUCLEOTIDE SEQUENCE</scope>
    <source>
        <strain evidence="5">Rmic-2018</strain>
        <tissue evidence="5">Larvae</tissue>
    </source>
</reference>
<dbReference type="AlphaFoldDB" id="A0A9J6D851"/>
<sequence length="191" mass="20880">MVRSELVEPVLDIFIRFSTEDFGNTRSLKSYLLPTSLSPTPLSFKIFPGLARRLMPFKTYKGIQGVCPCAAGDECEPPPDVYKRTLVPWTLAHKSGQGAAQGYLDKAYARLDWDGCAGTVTTLPKPDKSALLHPSLCRLLTVREYARVQGFPDNFVFVGSANDKCMQVGNAVPPPLAAAIGQEIIRSLSFS</sequence>
<dbReference type="SUPFAM" id="SSF53335">
    <property type="entry name" value="S-adenosyl-L-methionine-dependent methyltransferases"/>
    <property type="match status" value="1"/>
</dbReference>
<dbReference type="Pfam" id="PF00145">
    <property type="entry name" value="DNA_methylase"/>
    <property type="match status" value="1"/>
</dbReference>
<gene>
    <name evidence="5" type="ORF">HPB51_026260</name>
</gene>
<dbReference type="Proteomes" id="UP000821866">
    <property type="component" value="Chromosome 9"/>
</dbReference>